<dbReference type="KEGG" id="lbn:LBUCD034_2319"/>
<evidence type="ECO:0000313" key="2">
    <source>
        <dbReference type="Proteomes" id="UP000007332"/>
    </source>
</evidence>
<dbReference type="AlphaFoldDB" id="J9W4M0"/>
<evidence type="ECO:0000313" key="1">
    <source>
        <dbReference type="EMBL" id="AFS01289.1"/>
    </source>
</evidence>
<proteinExistence type="predicted"/>
<accession>J9W4M0</accession>
<organism evidence="1 2">
    <name type="scientific">Lentilactobacillus buchneri subsp. silagei CD034</name>
    <dbReference type="NCBI Taxonomy" id="1071400"/>
    <lineage>
        <taxon>Bacteria</taxon>
        <taxon>Bacillati</taxon>
        <taxon>Bacillota</taxon>
        <taxon>Bacilli</taxon>
        <taxon>Lactobacillales</taxon>
        <taxon>Lactobacillaceae</taxon>
        <taxon>Lentilactobacillus</taxon>
        <taxon>Lentilactobacillus buchneri subsp. silagei</taxon>
    </lineage>
</organism>
<reference evidence="1 2" key="1">
    <citation type="journal article" date="2012" name="J. Biotechnol.">
        <title>Insights into the completely annotated genome of Lactobacillus buchneri CD034, a strain isolated from stable grass silage.</title>
        <authorList>
            <person name="Heinl S."/>
            <person name="Wibberg D."/>
            <person name="Eikmeyer F."/>
            <person name="Szczepanowski R."/>
            <person name="Blom J."/>
            <person name="Linke B."/>
            <person name="Goesmann A."/>
            <person name="Grabherr R."/>
            <person name="Schwab H."/>
            <person name="Puhler A."/>
            <person name="Schluter A."/>
        </authorList>
    </citation>
    <scope>NUCLEOTIDE SEQUENCE [LARGE SCALE GENOMIC DNA]</scope>
    <source>
        <strain evidence="1 2">CD034</strain>
    </source>
</reference>
<protein>
    <submittedName>
        <fullName evidence="1">Uncharacterized protein</fullName>
    </submittedName>
</protein>
<dbReference type="Proteomes" id="UP000007332">
    <property type="component" value="Chromosome"/>
</dbReference>
<keyword evidence="2" id="KW-1185">Reference proteome</keyword>
<gene>
    <name evidence="1" type="ORF">LBUCD034_2319</name>
</gene>
<dbReference type="HOGENOM" id="CLU_2788594_0_0_9"/>
<dbReference type="EMBL" id="CP003043">
    <property type="protein sequence ID" value="AFS01289.1"/>
    <property type="molecule type" value="Genomic_DNA"/>
</dbReference>
<dbReference type="PATRIC" id="fig|1071400.3.peg.2228"/>
<dbReference type="STRING" id="1071400.LBUCD034_2319"/>
<name>J9W4M0_LENBU</name>
<sequence length="68" mass="7724">MKSTIRGEVSDMTKTELINTLDHLNTVIENYRADSAAISRLLRGFLNWSMARLASENYHLSVRQLAEA</sequence>